<dbReference type="InterPro" id="IPR041664">
    <property type="entry name" value="AAA_16"/>
</dbReference>
<protein>
    <submittedName>
        <fullName evidence="2">ATP-binding protein</fullName>
    </submittedName>
</protein>
<proteinExistence type="predicted"/>
<feature type="domain" description="Orc1-like AAA ATPase" evidence="1">
    <location>
        <begin position="157"/>
        <end position="285"/>
    </location>
</feature>
<keyword evidence="2" id="KW-0067">ATP-binding</keyword>
<reference evidence="2 3" key="1">
    <citation type="journal article" date="2020" name="Nature">
        <title>Bacterial chemolithoautotrophy via manganese oxidation.</title>
        <authorList>
            <person name="Yu H."/>
            <person name="Leadbetter J.R."/>
        </authorList>
    </citation>
    <scope>NUCLEOTIDE SEQUENCE [LARGE SCALE GENOMIC DNA]</scope>
    <source>
        <strain evidence="2 3">RBP-1</strain>
    </source>
</reference>
<evidence type="ECO:0000313" key="2">
    <source>
        <dbReference type="EMBL" id="NKE68291.1"/>
    </source>
</evidence>
<dbReference type="InterPro" id="IPR027417">
    <property type="entry name" value="P-loop_NTPase"/>
</dbReference>
<keyword evidence="2" id="KW-0547">Nucleotide-binding</keyword>
<keyword evidence="3" id="KW-1185">Reference proteome</keyword>
<name>A0A7X6I875_9BURK</name>
<dbReference type="GO" id="GO:0005524">
    <property type="term" value="F:ATP binding"/>
    <property type="evidence" value="ECO:0007669"/>
    <property type="project" value="UniProtKB-KW"/>
</dbReference>
<sequence length="655" mass="73010">MSIEKALQDLVNKFEKAATGLFDLTGRYTVNFDQGTYGCAIAKPTKRMKNALGVDREILVVASNFKDQQQRTIKLIKREIETSAGRYENTIAIVLHQDPEGNGKLKNWGRDQGLSVLPLLGSEDYKKSADLERALCFELYSHDPFDITGPVSDDANFFGRRDEAIELARKLQRGQIRSCLGIRKVGKTSIINRVLAEISAHHRCVALMVDCSRDDVWSLTGTQLLDSLAASAEFAAHTESRYASFAPNSSATDLATARERLQRLLLKLEHPLVLVFDEVDYITPGSPTNPTWKSEFNPFWRNLRAVYQECTRQGHHMSILVGGVSTYWFTVESIDGVENAALAFVPEEYLSPMPEGATVAMIKRLGKVAGLQIDDNAATQIARASGNMPYWARKCASYIHRHISTAERPCPLSVDRTSPLLDSFVTEEGAAISEVALRHLFRVHPQLLDATRKCTAGMAKDVPEPLRRVLKRYGVLASDDSLSGAMITRGFEALVSVLPVIPESSDVTSDGSEATDGLTEWAEELAALGMRRNILERRLREIALNFLRFSALSAGKPSEAKDRALAILPEAQREAFKHLSAEDVVSRFLWTDLTKLVAKEWTLFSRLLGDKDSFIRHCDIINDRFDAHAKAADLADFALYRRSLSFLESRMSKIQ</sequence>
<accession>A0A7X6I875</accession>
<dbReference type="Proteomes" id="UP000521868">
    <property type="component" value="Unassembled WGS sequence"/>
</dbReference>
<dbReference type="SUPFAM" id="SSF52540">
    <property type="entry name" value="P-loop containing nucleoside triphosphate hydrolases"/>
    <property type="match status" value="1"/>
</dbReference>
<organism evidence="2 3">
    <name type="scientific">Ramlibacter lithotrophicus</name>
    <dbReference type="NCBI Taxonomy" id="2606681"/>
    <lineage>
        <taxon>Bacteria</taxon>
        <taxon>Pseudomonadati</taxon>
        <taxon>Pseudomonadota</taxon>
        <taxon>Betaproteobacteria</taxon>
        <taxon>Burkholderiales</taxon>
        <taxon>Comamonadaceae</taxon>
        <taxon>Ramlibacter</taxon>
    </lineage>
</organism>
<evidence type="ECO:0000259" key="1">
    <source>
        <dbReference type="Pfam" id="PF13191"/>
    </source>
</evidence>
<comment type="caution">
    <text evidence="2">The sequence shown here is derived from an EMBL/GenBank/DDBJ whole genome shotgun (WGS) entry which is preliminary data.</text>
</comment>
<dbReference type="PANTHER" id="PTHR34301:SF8">
    <property type="entry name" value="ATPASE DOMAIN-CONTAINING PROTEIN"/>
    <property type="match status" value="1"/>
</dbReference>
<dbReference type="PANTHER" id="PTHR34301">
    <property type="entry name" value="DNA-BINDING PROTEIN-RELATED"/>
    <property type="match status" value="1"/>
</dbReference>
<dbReference type="AlphaFoldDB" id="A0A7X6I875"/>
<gene>
    <name evidence="2" type="ORF">RAMLITH_20950</name>
</gene>
<evidence type="ECO:0000313" key="3">
    <source>
        <dbReference type="Proteomes" id="UP000521868"/>
    </source>
</evidence>
<dbReference type="Gene3D" id="3.40.50.300">
    <property type="entry name" value="P-loop containing nucleotide triphosphate hydrolases"/>
    <property type="match status" value="1"/>
</dbReference>
<dbReference type="Pfam" id="PF13191">
    <property type="entry name" value="AAA_16"/>
    <property type="match status" value="1"/>
</dbReference>
<dbReference type="RefSeq" id="WP_168109426.1">
    <property type="nucleotide sequence ID" value="NZ_VTOX01000010.1"/>
</dbReference>
<dbReference type="EMBL" id="VTOX01000010">
    <property type="protein sequence ID" value="NKE68291.1"/>
    <property type="molecule type" value="Genomic_DNA"/>
</dbReference>